<dbReference type="Proteomes" id="UP000275772">
    <property type="component" value="Unassembled WGS sequence"/>
</dbReference>
<feature type="chain" id="PRO_5016657207" evidence="2">
    <location>
        <begin position="18"/>
        <end position="189"/>
    </location>
</feature>
<evidence type="ECO:0000313" key="3">
    <source>
        <dbReference type="EMBL" id="SZE99312.1"/>
    </source>
</evidence>
<keyword evidence="2" id="KW-0732">Signal</keyword>
<dbReference type="AlphaFoldDB" id="A0A383UHJ8"/>
<sequence>MQISVIFLSLLATEIMASPTRLFATRSVNHHMTFHKTWKKPEKFNSESSIDSFEKVVKESSFTKNAAGIKDAYQALRIDKTVDTDSKTSIEEQIGLLPYLSASAKNLASNMNENTLHGRHTNRFFRQNPSDYGNDGQYSFPYPNRKSTSHQNQILRGDDGFNHSHRSRQSFRERNRWPWGNAWTSLLNG</sequence>
<dbReference type="VEuPathDB" id="FungiDB:BLGHR1_10063"/>
<evidence type="ECO:0000256" key="2">
    <source>
        <dbReference type="SAM" id="SignalP"/>
    </source>
</evidence>
<protein>
    <submittedName>
        <fullName evidence="3">Uncharacterized protein</fullName>
    </submittedName>
</protein>
<feature type="signal peptide" evidence="2">
    <location>
        <begin position="1"/>
        <end position="17"/>
    </location>
</feature>
<organism evidence="3 4">
    <name type="scientific">Blumeria hordei</name>
    <name type="common">Barley powdery mildew</name>
    <name type="synonym">Blumeria graminis f. sp. hordei</name>
    <dbReference type="NCBI Taxonomy" id="2867405"/>
    <lineage>
        <taxon>Eukaryota</taxon>
        <taxon>Fungi</taxon>
        <taxon>Dikarya</taxon>
        <taxon>Ascomycota</taxon>
        <taxon>Pezizomycotina</taxon>
        <taxon>Leotiomycetes</taxon>
        <taxon>Erysiphales</taxon>
        <taxon>Erysiphaceae</taxon>
        <taxon>Blumeria</taxon>
    </lineage>
</organism>
<dbReference type="EMBL" id="UNSH01000001">
    <property type="protein sequence ID" value="SZE99312.1"/>
    <property type="molecule type" value="Genomic_DNA"/>
</dbReference>
<accession>A0A383UHJ8</accession>
<evidence type="ECO:0000256" key="1">
    <source>
        <dbReference type="SAM" id="MobiDB-lite"/>
    </source>
</evidence>
<reference evidence="3 4" key="1">
    <citation type="submission" date="2017-11" db="EMBL/GenBank/DDBJ databases">
        <authorList>
            <person name="Kracher B."/>
        </authorList>
    </citation>
    <scope>NUCLEOTIDE SEQUENCE [LARGE SCALE GENOMIC DNA]</scope>
    <source>
        <strain evidence="3 4">RACE1</strain>
    </source>
</reference>
<gene>
    <name evidence="3" type="ORF">BLGHR1_10063</name>
</gene>
<proteinExistence type="predicted"/>
<feature type="compositionally biased region" description="Polar residues" evidence="1">
    <location>
        <begin position="145"/>
        <end position="154"/>
    </location>
</feature>
<evidence type="ECO:0000313" key="4">
    <source>
        <dbReference type="Proteomes" id="UP000275772"/>
    </source>
</evidence>
<name>A0A383UHJ8_BLUHO</name>
<feature type="region of interest" description="Disordered" evidence="1">
    <location>
        <begin position="135"/>
        <end position="171"/>
    </location>
</feature>